<dbReference type="PROSITE" id="PS50013">
    <property type="entry name" value="CHROMO_2"/>
    <property type="match status" value="1"/>
</dbReference>
<accession>A0A250XUH5</accession>
<sequence length="367" mass="42012">MMMAVEQMKHITIMNLYALFVDVLNAVDVNNVGSLTSTEFAKNVRVVLKWADSADKADVDLFSVGHLSMRSAMHALFNIQAGLCSKGYVFEQIVLAPIHMTMTIVDTTVADVTMQGQQRVELQWVLRLHSCYAEVLYSFDHGACRYLFSNHESGGPEILTVPESRFELQYRTIILDEGGMDHRAKKYVKRGFDMFSLPGRIRRDFGGEVISYTDAYPCEMYRTVHPYSGPSSREIFAWNYQRQGVMPVSVYRCLELAATMLMGTNSNLGTFAWSAAPGYESEYLHNVVWPDIVDNVLYYQVERFSGRRGGHRNRQYRVDWKGYGRSASTLETVEDLREDLGAERVEELGQELRSKMRTKKKKPRRVL</sequence>
<evidence type="ECO:0000259" key="1">
    <source>
        <dbReference type="PROSITE" id="PS50013"/>
    </source>
</evidence>
<organism evidence="2 3">
    <name type="scientific">Chlamydomonas eustigma</name>
    <dbReference type="NCBI Taxonomy" id="1157962"/>
    <lineage>
        <taxon>Eukaryota</taxon>
        <taxon>Viridiplantae</taxon>
        <taxon>Chlorophyta</taxon>
        <taxon>core chlorophytes</taxon>
        <taxon>Chlorophyceae</taxon>
        <taxon>CS clade</taxon>
        <taxon>Chlamydomonadales</taxon>
        <taxon>Chlamydomonadaceae</taxon>
        <taxon>Chlamydomonas</taxon>
    </lineage>
</organism>
<dbReference type="InterPro" id="IPR016197">
    <property type="entry name" value="Chromo-like_dom_sf"/>
</dbReference>
<evidence type="ECO:0000313" key="3">
    <source>
        <dbReference type="Proteomes" id="UP000232323"/>
    </source>
</evidence>
<keyword evidence="3" id="KW-1185">Reference proteome</keyword>
<evidence type="ECO:0000313" key="2">
    <source>
        <dbReference type="EMBL" id="GAX86460.1"/>
    </source>
</evidence>
<protein>
    <recommendedName>
        <fullName evidence="1">Chromo domain-containing protein</fullName>
    </recommendedName>
</protein>
<gene>
    <name evidence="2" type="ORF">CEUSTIGMA_g13870.t1</name>
</gene>
<proteinExistence type="predicted"/>
<feature type="domain" description="Chromo" evidence="1">
    <location>
        <begin position="299"/>
        <end position="360"/>
    </location>
</feature>
<reference evidence="2 3" key="1">
    <citation type="submission" date="2017-08" db="EMBL/GenBank/DDBJ databases">
        <title>Acidophilic green algal genome provides insights into adaptation to an acidic environment.</title>
        <authorList>
            <person name="Hirooka S."/>
            <person name="Hirose Y."/>
            <person name="Kanesaki Y."/>
            <person name="Higuchi S."/>
            <person name="Fujiwara T."/>
            <person name="Onuma R."/>
            <person name="Era A."/>
            <person name="Ohbayashi R."/>
            <person name="Uzuka A."/>
            <person name="Nozaki H."/>
            <person name="Yoshikawa H."/>
            <person name="Miyagishima S.Y."/>
        </authorList>
    </citation>
    <scope>NUCLEOTIDE SEQUENCE [LARGE SCALE GENOMIC DNA]</scope>
    <source>
        <strain evidence="2 3">NIES-2499</strain>
    </source>
</reference>
<dbReference type="CDD" id="cd00024">
    <property type="entry name" value="CD_CSD"/>
    <property type="match status" value="1"/>
</dbReference>
<dbReference type="SUPFAM" id="SSF54160">
    <property type="entry name" value="Chromo domain-like"/>
    <property type="match status" value="1"/>
</dbReference>
<dbReference type="InterPro" id="IPR000953">
    <property type="entry name" value="Chromo/chromo_shadow_dom"/>
</dbReference>
<name>A0A250XUH5_9CHLO</name>
<dbReference type="Gene3D" id="2.40.50.40">
    <property type="match status" value="1"/>
</dbReference>
<dbReference type="AlphaFoldDB" id="A0A250XUH5"/>
<comment type="caution">
    <text evidence="2">The sequence shown here is derived from an EMBL/GenBank/DDBJ whole genome shotgun (WGS) entry which is preliminary data.</text>
</comment>
<dbReference type="Proteomes" id="UP000232323">
    <property type="component" value="Unassembled WGS sequence"/>
</dbReference>
<dbReference type="EMBL" id="BEGY01000312">
    <property type="protein sequence ID" value="GAX86460.1"/>
    <property type="molecule type" value="Genomic_DNA"/>
</dbReference>